<keyword evidence="2" id="KW-0812">Transmembrane</keyword>
<name>A0AAJ6DC54_9MICC</name>
<feature type="transmembrane region" description="Helical" evidence="2">
    <location>
        <begin position="61"/>
        <end position="81"/>
    </location>
</feature>
<keyword evidence="2" id="KW-1133">Transmembrane helix</keyword>
<dbReference type="AlphaFoldDB" id="A0AAJ6DC54"/>
<dbReference type="Pfam" id="PF13559">
    <property type="entry name" value="DUF4129"/>
    <property type="match status" value="1"/>
</dbReference>
<dbReference type="EMBL" id="CP122566">
    <property type="protein sequence ID" value="WGH93300.1"/>
    <property type="molecule type" value="Genomic_DNA"/>
</dbReference>
<proteinExistence type="predicted"/>
<sequence>MVMMSPPLTPDAEQARQWTEEELSKPEYAEADPGPIIELIDNLVEWFQDLATVEFSGSGELGVIVLALALVALLIALVLWLRPGRTGRVKTTSTDEVEVAADVTATEYLDRARRHVAEQDYAHALADALRSMIRDGQQRDLVSERPSLTATFATTELAEAFPPFTEQLEQAAVRFNATFYAHQSPSATDATQMIELAEKLHQAKPAPATPRDDSVPAQHAKDLVPR</sequence>
<feature type="domain" description="Protein-glutamine gamma-glutamyltransferase-like C-terminal" evidence="3">
    <location>
        <begin position="129"/>
        <end position="197"/>
    </location>
</feature>
<accession>A0AAJ6DC54</accession>
<reference evidence="4 5" key="1">
    <citation type="submission" date="2023-03" db="EMBL/GenBank/DDBJ databases">
        <title>Complete genome sequences of several Auritidibacter ignavus strains isolated from ear infections.</title>
        <authorList>
            <person name="Baehr T."/>
            <person name="Baumhoegger A.M."/>
        </authorList>
    </citation>
    <scope>NUCLEOTIDE SEQUENCE [LARGE SCALE GENOMIC DNA]</scope>
    <source>
        <strain evidence="4 5">BABAE-6</strain>
    </source>
</reference>
<dbReference type="InterPro" id="IPR025403">
    <property type="entry name" value="TgpA-like_C"/>
</dbReference>
<dbReference type="Proteomes" id="UP001224674">
    <property type="component" value="Chromosome"/>
</dbReference>
<gene>
    <name evidence="4" type="ORF">QDX21_00315</name>
</gene>
<keyword evidence="5" id="KW-1185">Reference proteome</keyword>
<dbReference type="GeneID" id="83694490"/>
<evidence type="ECO:0000256" key="2">
    <source>
        <dbReference type="SAM" id="Phobius"/>
    </source>
</evidence>
<keyword evidence="2" id="KW-0472">Membrane</keyword>
<protein>
    <recommendedName>
        <fullName evidence="3">Protein-glutamine gamma-glutamyltransferase-like C-terminal domain-containing protein</fullName>
    </recommendedName>
</protein>
<organism evidence="4 5">
    <name type="scientific">Auritidibacter ignavus</name>
    <dbReference type="NCBI Taxonomy" id="678932"/>
    <lineage>
        <taxon>Bacteria</taxon>
        <taxon>Bacillati</taxon>
        <taxon>Actinomycetota</taxon>
        <taxon>Actinomycetes</taxon>
        <taxon>Micrococcales</taxon>
        <taxon>Micrococcaceae</taxon>
        <taxon>Auritidibacter</taxon>
    </lineage>
</organism>
<evidence type="ECO:0000256" key="1">
    <source>
        <dbReference type="SAM" id="MobiDB-lite"/>
    </source>
</evidence>
<evidence type="ECO:0000259" key="3">
    <source>
        <dbReference type="Pfam" id="PF13559"/>
    </source>
</evidence>
<feature type="region of interest" description="Disordered" evidence="1">
    <location>
        <begin position="1"/>
        <end position="24"/>
    </location>
</feature>
<feature type="region of interest" description="Disordered" evidence="1">
    <location>
        <begin position="200"/>
        <end position="226"/>
    </location>
</feature>
<feature type="compositionally biased region" description="Basic and acidic residues" evidence="1">
    <location>
        <begin position="210"/>
        <end position="226"/>
    </location>
</feature>
<dbReference type="RefSeq" id="WP_110109981.1">
    <property type="nucleotide sequence ID" value="NZ_CP122561.1"/>
</dbReference>
<evidence type="ECO:0000313" key="5">
    <source>
        <dbReference type="Proteomes" id="UP001224674"/>
    </source>
</evidence>
<evidence type="ECO:0000313" key="4">
    <source>
        <dbReference type="EMBL" id="WGH93300.1"/>
    </source>
</evidence>